<evidence type="ECO:0000256" key="3">
    <source>
        <dbReference type="ARBA" id="ARBA00023172"/>
    </source>
</evidence>
<keyword evidence="3" id="KW-0233">DNA recombination</keyword>
<dbReference type="Pfam" id="PF00872">
    <property type="entry name" value="Transposase_mut"/>
    <property type="match status" value="1"/>
</dbReference>
<dbReference type="InterPro" id="IPR001207">
    <property type="entry name" value="Transposase_mutator"/>
</dbReference>
<dbReference type="NCBIfam" id="NF033543">
    <property type="entry name" value="transpos_IS256"/>
    <property type="match status" value="1"/>
</dbReference>
<dbReference type="PANTHER" id="PTHR33217:SF7">
    <property type="entry name" value="TRANSPOSASE FOR INSERTION SEQUENCE ELEMENT IS1081"/>
    <property type="match status" value="1"/>
</dbReference>
<name>X0U541_9ZZZZ</name>
<organism evidence="4">
    <name type="scientific">marine sediment metagenome</name>
    <dbReference type="NCBI Taxonomy" id="412755"/>
    <lineage>
        <taxon>unclassified sequences</taxon>
        <taxon>metagenomes</taxon>
        <taxon>ecological metagenomes</taxon>
    </lineage>
</organism>
<dbReference type="EMBL" id="BARS01004805">
    <property type="protein sequence ID" value="GAF83610.1"/>
    <property type="molecule type" value="Genomic_DNA"/>
</dbReference>
<evidence type="ECO:0000256" key="2">
    <source>
        <dbReference type="ARBA" id="ARBA00023125"/>
    </source>
</evidence>
<proteinExistence type="predicted"/>
<reference evidence="4" key="1">
    <citation type="journal article" date="2014" name="Front. Microbiol.">
        <title>High frequency of phylogenetically diverse reductive dehalogenase-homologous genes in deep subseafloor sedimentary metagenomes.</title>
        <authorList>
            <person name="Kawai M."/>
            <person name="Futagami T."/>
            <person name="Toyoda A."/>
            <person name="Takaki Y."/>
            <person name="Nishi S."/>
            <person name="Hori S."/>
            <person name="Arai W."/>
            <person name="Tsubouchi T."/>
            <person name="Morono Y."/>
            <person name="Uchiyama I."/>
            <person name="Ito T."/>
            <person name="Fujiyama A."/>
            <person name="Inagaki F."/>
            <person name="Takami H."/>
        </authorList>
    </citation>
    <scope>NUCLEOTIDE SEQUENCE</scope>
    <source>
        <strain evidence="4">Expedition CK06-06</strain>
    </source>
</reference>
<evidence type="ECO:0000256" key="1">
    <source>
        <dbReference type="ARBA" id="ARBA00022578"/>
    </source>
</evidence>
<comment type="caution">
    <text evidence="4">The sequence shown here is derived from an EMBL/GenBank/DDBJ whole genome shotgun (WGS) entry which is preliminary data.</text>
</comment>
<sequence length="321" mass="36599">TQIGIVTAIRVPRARAAVAEHSVFSRYQRRQAQVNQVIRDIFLAGVSTRRVGASLEALLGEPVSAQTVSRVTRSLDREVACFHEAPIVDDVLYLLLDGVYLRVKGAAGVRRRLVLCAYVIMVTGERRLLDFRLAPSESAVHWEAFLNQLRQRGLYGQTLKLIVTDGCAGLHAALDTVYPYVPRQHCWVHKLRNVANSLKRGQQQECLAGARAIYLSETRRDAVRAYWTWAQRWRSEAPKAVASLERDLEPLLSFLACPSEHRRKVRTTNAIERCFREVRRRTQPMSCFNNDASCERIIYAVFNHLNRSWKGHPLPQFTHNS</sequence>
<accession>X0U541</accession>
<dbReference type="GO" id="GO:0003677">
    <property type="term" value="F:DNA binding"/>
    <property type="evidence" value="ECO:0007669"/>
    <property type="project" value="UniProtKB-KW"/>
</dbReference>
<dbReference type="GO" id="GO:0004803">
    <property type="term" value="F:transposase activity"/>
    <property type="evidence" value="ECO:0007669"/>
    <property type="project" value="InterPro"/>
</dbReference>
<keyword evidence="2" id="KW-0238">DNA-binding</keyword>
<protein>
    <recommendedName>
        <fullName evidence="5">Mutator family transposase</fullName>
    </recommendedName>
</protein>
<keyword evidence="1" id="KW-0815">Transposition</keyword>
<dbReference type="GO" id="GO:0006313">
    <property type="term" value="P:DNA transposition"/>
    <property type="evidence" value="ECO:0007669"/>
    <property type="project" value="InterPro"/>
</dbReference>
<feature type="non-terminal residue" evidence="4">
    <location>
        <position position="1"/>
    </location>
</feature>
<gene>
    <name evidence="4" type="ORF">S01H1_09399</name>
</gene>
<dbReference type="AlphaFoldDB" id="X0U541"/>
<evidence type="ECO:0008006" key="5">
    <source>
        <dbReference type="Google" id="ProtNLM"/>
    </source>
</evidence>
<dbReference type="PROSITE" id="PS01007">
    <property type="entry name" value="TRANSPOSASE_MUTATOR"/>
    <property type="match status" value="1"/>
</dbReference>
<dbReference type="PANTHER" id="PTHR33217">
    <property type="entry name" value="TRANSPOSASE FOR INSERTION SEQUENCE ELEMENT IS1081"/>
    <property type="match status" value="1"/>
</dbReference>
<evidence type="ECO:0000313" key="4">
    <source>
        <dbReference type="EMBL" id="GAF83610.1"/>
    </source>
</evidence>